<dbReference type="Proteomes" id="UP001597169">
    <property type="component" value="Unassembled WGS sequence"/>
</dbReference>
<dbReference type="RefSeq" id="WP_091159683.1">
    <property type="nucleotide sequence ID" value="NZ_JBHTKX010000003.1"/>
</dbReference>
<comment type="caution">
    <text evidence="1">The sequence shown here is derived from an EMBL/GenBank/DDBJ whole genome shotgun (WGS) entry which is preliminary data.</text>
</comment>
<proteinExistence type="predicted"/>
<reference evidence="2" key="1">
    <citation type="journal article" date="2019" name="Int. J. Syst. Evol. Microbiol.">
        <title>The Global Catalogue of Microorganisms (GCM) 10K type strain sequencing project: providing services to taxonomists for standard genome sequencing and annotation.</title>
        <authorList>
            <consortium name="The Broad Institute Genomics Platform"/>
            <consortium name="The Broad Institute Genome Sequencing Center for Infectious Disease"/>
            <person name="Wu L."/>
            <person name="Ma J."/>
        </authorList>
    </citation>
    <scope>NUCLEOTIDE SEQUENCE [LARGE SCALE GENOMIC DNA]</scope>
    <source>
        <strain evidence="2">CCUG 53519</strain>
    </source>
</reference>
<evidence type="ECO:0000313" key="1">
    <source>
        <dbReference type="EMBL" id="MFD1130480.1"/>
    </source>
</evidence>
<accession>A0ABW3PX32</accession>
<organism evidence="1 2">
    <name type="scientific">Paenibacillus provencensis</name>
    <dbReference type="NCBI Taxonomy" id="441151"/>
    <lineage>
        <taxon>Bacteria</taxon>
        <taxon>Bacillati</taxon>
        <taxon>Bacillota</taxon>
        <taxon>Bacilli</taxon>
        <taxon>Bacillales</taxon>
        <taxon>Paenibacillaceae</taxon>
        <taxon>Paenibacillus</taxon>
    </lineage>
</organism>
<evidence type="ECO:0000313" key="2">
    <source>
        <dbReference type="Proteomes" id="UP001597169"/>
    </source>
</evidence>
<name>A0ABW3PX32_9BACL</name>
<gene>
    <name evidence="1" type="ORF">ACFQ3J_20235</name>
</gene>
<sequence length="102" mass="11360">MKYRVIGVYGSDAISNPSRPKYTVIIVNSSDIAYFVFTEILVNSCLYAALSYIHAPSPMLTSIAGTAAFKRWVIRSPRHRQLTISSNRRKANKLKALRKAGA</sequence>
<dbReference type="EMBL" id="JBHTKX010000003">
    <property type="protein sequence ID" value="MFD1130480.1"/>
    <property type="molecule type" value="Genomic_DNA"/>
</dbReference>
<protein>
    <submittedName>
        <fullName evidence="1">Uncharacterized protein</fullName>
    </submittedName>
</protein>
<keyword evidence="2" id="KW-1185">Reference proteome</keyword>